<dbReference type="InterPro" id="IPR032633">
    <property type="entry name" value="ThiJ-like"/>
</dbReference>
<dbReference type="STRING" id="34475.A0A4Y9YJW7"/>
<dbReference type="InterPro" id="IPR029062">
    <property type="entry name" value="Class_I_gatase-like"/>
</dbReference>
<dbReference type="AlphaFoldDB" id="A0A4Y9YJW7"/>
<dbReference type="EC" id="4.2.1.130" evidence="1"/>
<sequence>MSTGRVLIVLSDADSYPVHKQDGSTTDQETGVFLTELAKPLEQLLEKGYNVTFASPSGKRPKIDPLSQSLMVYYGNWLRRRHENELFDKMTQESNLDNPRPFASFTDDELAGYAGVFIPGGHAPIRDLGDNPELGRIMWHFHNLRKPTATICHGPLALLSTKYAPNSPGFAYEGYQLTSWSDAEERLVERMQGGEIPKVESTLASEGAQMVSTAGKKLGGITIDREVVSGANPMAADALGSKFVAMLSA</sequence>
<accession>A0A4Y9YJW7</accession>
<dbReference type="Gene3D" id="3.40.50.880">
    <property type="match status" value="1"/>
</dbReference>
<evidence type="ECO:0000313" key="3">
    <source>
        <dbReference type="EMBL" id="TFY62824.1"/>
    </source>
</evidence>
<protein>
    <recommendedName>
        <fullName evidence="1">D-lactate dehydratase</fullName>
        <ecNumber evidence="1">4.2.1.130</ecNumber>
    </recommendedName>
</protein>
<dbReference type="SUPFAM" id="SSF52317">
    <property type="entry name" value="Class I glutamine amidotransferase-like"/>
    <property type="match status" value="1"/>
</dbReference>
<dbReference type="Pfam" id="PF17124">
    <property type="entry name" value="ThiJ_like"/>
    <property type="match status" value="1"/>
</dbReference>
<dbReference type="GO" id="GO:0019172">
    <property type="term" value="F:glyoxalase III activity"/>
    <property type="evidence" value="ECO:0007669"/>
    <property type="project" value="UniProtKB-EC"/>
</dbReference>
<dbReference type="PANTHER" id="PTHR48094:SF22">
    <property type="entry name" value="DJ-1_PFPI DOMAIN-CONTAINING PROTEIN"/>
    <property type="match status" value="1"/>
</dbReference>
<comment type="caution">
    <text evidence="3">The sequence shown here is derived from an EMBL/GenBank/DDBJ whole genome shotgun (WGS) entry which is preliminary data.</text>
</comment>
<evidence type="ECO:0000256" key="2">
    <source>
        <dbReference type="ARBA" id="ARBA00048082"/>
    </source>
</evidence>
<dbReference type="PANTHER" id="PTHR48094">
    <property type="entry name" value="PROTEIN/NUCLEIC ACID DEGLYCASE DJ-1-RELATED"/>
    <property type="match status" value="1"/>
</dbReference>
<dbReference type="GO" id="GO:0005737">
    <property type="term" value="C:cytoplasm"/>
    <property type="evidence" value="ECO:0007669"/>
    <property type="project" value="TreeGrafter"/>
</dbReference>
<dbReference type="GO" id="GO:0019243">
    <property type="term" value="P:methylglyoxal catabolic process to D-lactate via S-lactoyl-glutathione"/>
    <property type="evidence" value="ECO:0007669"/>
    <property type="project" value="TreeGrafter"/>
</dbReference>
<proteinExistence type="predicted"/>
<name>A0A4Y9YJW7_9APHY</name>
<reference evidence="3 4" key="1">
    <citation type="submission" date="2019-01" db="EMBL/GenBank/DDBJ databases">
        <title>Genome sequencing of the rare red list fungi Fomitopsis rosea.</title>
        <authorList>
            <person name="Buettner E."/>
            <person name="Kellner H."/>
        </authorList>
    </citation>
    <scope>NUCLEOTIDE SEQUENCE [LARGE SCALE GENOMIC DNA]</scope>
    <source>
        <strain evidence="3 4">DSM 105464</strain>
    </source>
</reference>
<dbReference type="InterPro" id="IPR050325">
    <property type="entry name" value="Prot/Nucl_acid_deglycase"/>
</dbReference>
<evidence type="ECO:0000313" key="4">
    <source>
        <dbReference type="Proteomes" id="UP000298390"/>
    </source>
</evidence>
<evidence type="ECO:0000256" key="1">
    <source>
        <dbReference type="ARBA" id="ARBA00013134"/>
    </source>
</evidence>
<dbReference type="EMBL" id="SEKV01000152">
    <property type="protein sequence ID" value="TFY62824.1"/>
    <property type="molecule type" value="Genomic_DNA"/>
</dbReference>
<comment type="catalytic activity">
    <reaction evidence="2">
        <text>methylglyoxal + H2O = (R)-lactate + H(+)</text>
        <dbReference type="Rhea" id="RHEA:27754"/>
        <dbReference type="ChEBI" id="CHEBI:15377"/>
        <dbReference type="ChEBI" id="CHEBI:15378"/>
        <dbReference type="ChEBI" id="CHEBI:16004"/>
        <dbReference type="ChEBI" id="CHEBI:17158"/>
        <dbReference type="EC" id="4.2.1.130"/>
    </reaction>
</comment>
<dbReference type="CDD" id="cd03141">
    <property type="entry name" value="GATase1_Hsp31_like"/>
    <property type="match status" value="1"/>
</dbReference>
<gene>
    <name evidence="3" type="ORF">EVJ58_g3622</name>
</gene>
<dbReference type="Proteomes" id="UP000298390">
    <property type="component" value="Unassembled WGS sequence"/>
</dbReference>
<organism evidence="3 4">
    <name type="scientific">Rhodofomes roseus</name>
    <dbReference type="NCBI Taxonomy" id="34475"/>
    <lineage>
        <taxon>Eukaryota</taxon>
        <taxon>Fungi</taxon>
        <taxon>Dikarya</taxon>
        <taxon>Basidiomycota</taxon>
        <taxon>Agaricomycotina</taxon>
        <taxon>Agaricomycetes</taxon>
        <taxon>Polyporales</taxon>
        <taxon>Rhodofomes</taxon>
    </lineage>
</organism>